<organism evidence="1">
    <name type="scientific">Arundo donax</name>
    <name type="common">Giant reed</name>
    <name type="synonym">Donax arundinaceus</name>
    <dbReference type="NCBI Taxonomy" id="35708"/>
    <lineage>
        <taxon>Eukaryota</taxon>
        <taxon>Viridiplantae</taxon>
        <taxon>Streptophyta</taxon>
        <taxon>Embryophyta</taxon>
        <taxon>Tracheophyta</taxon>
        <taxon>Spermatophyta</taxon>
        <taxon>Magnoliopsida</taxon>
        <taxon>Liliopsida</taxon>
        <taxon>Poales</taxon>
        <taxon>Poaceae</taxon>
        <taxon>PACMAD clade</taxon>
        <taxon>Arundinoideae</taxon>
        <taxon>Arundineae</taxon>
        <taxon>Arundo</taxon>
    </lineage>
</organism>
<reference evidence="1" key="2">
    <citation type="journal article" date="2015" name="Data Brief">
        <title>Shoot transcriptome of the giant reed, Arundo donax.</title>
        <authorList>
            <person name="Barrero R.A."/>
            <person name="Guerrero F.D."/>
            <person name="Moolhuijzen P."/>
            <person name="Goolsby J.A."/>
            <person name="Tidwell J."/>
            <person name="Bellgard S.E."/>
            <person name="Bellgard M.I."/>
        </authorList>
    </citation>
    <scope>NUCLEOTIDE SEQUENCE</scope>
    <source>
        <tissue evidence="1">Shoot tissue taken approximately 20 cm above the soil surface</tissue>
    </source>
</reference>
<evidence type="ECO:0000313" key="1">
    <source>
        <dbReference type="EMBL" id="JAD70729.1"/>
    </source>
</evidence>
<name>A0A0A9C378_ARUDO</name>
<dbReference type="EMBL" id="GBRH01227166">
    <property type="protein sequence ID" value="JAD70729.1"/>
    <property type="molecule type" value="Transcribed_RNA"/>
</dbReference>
<protein>
    <submittedName>
        <fullName evidence="1">Uncharacterized protein</fullName>
    </submittedName>
</protein>
<sequence length="53" mass="6024">MDGFTRCYVSLCCACFVAIILVLARRFICFIFSTTKARAAPCSIILYKARPIW</sequence>
<reference evidence="1" key="1">
    <citation type="submission" date="2014-09" db="EMBL/GenBank/DDBJ databases">
        <authorList>
            <person name="Magalhaes I.L.F."/>
            <person name="Oliveira U."/>
            <person name="Santos F.R."/>
            <person name="Vidigal T.H.D.A."/>
            <person name="Brescovit A.D."/>
            <person name="Santos A.J."/>
        </authorList>
    </citation>
    <scope>NUCLEOTIDE SEQUENCE</scope>
    <source>
        <tissue evidence="1">Shoot tissue taken approximately 20 cm above the soil surface</tissue>
    </source>
</reference>
<dbReference type="AlphaFoldDB" id="A0A0A9C378"/>
<accession>A0A0A9C378</accession>
<proteinExistence type="predicted"/>